<evidence type="ECO:0000313" key="4">
    <source>
        <dbReference type="Proteomes" id="UP000663870"/>
    </source>
</evidence>
<accession>A0A815X2X4</accession>
<organism evidence="1 3">
    <name type="scientific">Rotaria sordida</name>
    <dbReference type="NCBI Taxonomy" id="392033"/>
    <lineage>
        <taxon>Eukaryota</taxon>
        <taxon>Metazoa</taxon>
        <taxon>Spiralia</taxon>
        <taxon>Gnathifera</taxon>
        <taxon>Rotifera</taxon>
        <taxon>Eurotatoria</taxon>
        <taxon>Bdelloidea</taxon>
        <taxon>Philodinida</taxon>
        <taxon>Philodinidae</taxon>
        <taxon>Rotaria</taxon>
    </lineage>
</organism>
<keyword evidence="4" id="KW-1185">Reference proteome</keyword>
<feature type="non-terminal residue" evidence="1">
    <location>
        <position position="85"/>
    </location>
</feature>
<reference evidence="1" key="1">
    <citation type="submission" date="2021-02" db="EMBL/GenBank/DDBJ databases">
        <authorList>
            <person name="Nowell W R."/>
        </authorList>
    </citation>
    <scope>NUCLEOTIDE SEQUENCE</scope>
</reference>
<comment type="caution">
    <text evidence="1">The sequence shown here is derived from an EMBL/GenBank/DDBJ whole genome shotgun (WGS) entry which is preliminary data.</text>
</comment>
<feature type="non-terminal residue" evidence="1">
    <location>
        <position position="1"/>
    </location>
</feature>
<sequence>RYEIDWLIALVYVHKLRLLRGIKIVGKHSLSLIPVLERDIQKLVNNYSDNYNFNILITCDGTRYTETKRLESMKYAPPFPHPHPQ</sequence>
<evidence type="ECO:0000313" key="3">
    <source>
        <dbReference type="Proteomes" id="UP000663854"/>
    </source>
</evidence>
<dbReference type="Proteomes" id="UP000663870">
    <property type="component" value="Unassembled WGS sequence"/>
</dbReference>
<dbReference type="EMBL" id="CAJNOH010014144">
    <property type="protein sequence ID" value="CAF1552498.1"/>
    <property type="molecule type" value="Genomic_DNA"/>
</dbReference>
<protein>
    <submittedName>
        <fullName evidence="1">Uncharacterized protein</fullName>
    </submittedName>
</protein>
<proteinExistence type="predicted"/>
<evidence type="ECO:0000313" key="1">
    <source>
        <dbReference type="EMBL" id="CAF1552498.1"/>
    </source>
</evidence>
<gene>
    <name evidence="2" type="ORF">JXQ802_LOCUS58042</name>
    <name evidence="1" type="ORF">PYM288_LOCUS41430</name>
</gene>
<name>A0A815X2X4_9BILA</name>
<dbReference type="Proteomes" id="UP000663854">
    <property type="component" value="Unassembled WGS sequence"/>
</dbReference>
<dbReference type="AlphaFoldDB" id="A0A815X2X4"/>
<dbReference type="EMBL" id="CAJNOL010016041">
    <property type="protein sequence ID" value="CAF1673860.1"/>
    <property type="molecule type" value="Genomic_DNA"/>
</dbReference>
<evidence type="ECO:0000313" key="2">
    <source>
        <dbReference type="EMBL" id="CAF1673860.1"/>
    </source>
</evidence>